<dbReference type="RefSeq" id="WP_154323010.1">
    <property type="nucleotide sequence ID" value="NZ_CAMAAA010000010.1"/>
</dbReference>
<keyword evidence="2" id="KW-0472">Membrane</keyword>
<dbReference type="EMBL" id="VUMB01000010">
    <property type="protein sequence ID" value="MSS39937.1"/>
    <property type="molecule type" value="Genomic_DNA"/>
</dbReference>
<dbReference type="NCBIfam" id="TIGR03064">
    <property type="entry name" value="sortase_srtB"/>
    <property type="match status" value="1"/>
</dbReference>
<dbReference type="Proteomes" id="UP000462363">
    <property type="component" value="Unassembled WGS sequence"/>
</dbReference>
<organism evidence="3 4">
    <name type="scientific">Clostridium scindens (strain JCM 10418 / VPI 12708)</name>
    <dbReference type="NCBI Taxonomy" id="29347"/>
    <lineage>
        <taxon>Bacteria</taxon>
        <taxon>Bacillati</taxon>
        <taxon>Bacillota</taxon>
        <taxon>Clostridia</taxon>
        <taxon>Lachnospirales</taxon>
        <taxon>Lachnospiraceae</taxon>
    </lineage>
</organism>
<dbReference type="InterPro" id="IPR009835">
    <property type="entry name" value="SrtB"/>
</dbReference>
<dbReference type="SUPFAM" id="SSF63817">
    <property type="entry name" value="Sortase"/>
    <property type="match status" value="1"/>
</dbReference>
<dbReference type="CDD" id="cd05826">
    <property type="entry name" value="Sortase_B"/>
    <property type="match status" value="1"/>
</dbReference>
<sequence>MVSRQQKPGKHICRSAGRLTIRLLDGAVNFAVLTAFLLLFALGCYVLWDSKQILQAADTNRYEVYKPTEDKSKSFEELQALNPEVIGWVTVDGTHIDYPVTQASDNDKYVNTDAEGKYSLAGSIFLDYRNQKDFTDFNSILYGHHMADHAMFGDLADFKNRTFFDAHPSGNLYYGGSNHKVDFFAFLEADAYDSTIYQPAVTEDGRQEYLNTIFQKALYLRQLQVDTSDHLLLLSTCTSDATNGRHILVGVIREADSAYGIKDEGERENEP</sequence>
<dbReference type="Gene3D" id="2.40.260.10">
    <property type="entry name" value="Sortase"/>
    <property type="match status" value="1"/>
</dbReference>
<feature type="transmembrane region" description="Helical" evidence="2">
    <location>
        <begin position="21"/>
        <end position="48"/>
    </location>
</feature>
<dbReference type="GO" id="GO:0016787">
    <property type="term" value="F:hydrolase activity"/>
    <property type="evidence" value="ECO:0007669"/>
    <property type="project" value="UniProtKB-KW"/>
</dbReference>
<evidence type="ECO:0000313" key="3">
    <source>
        <dbReference type="EMBL" id="MSS39937.1"/>
    </source>
</evidence>
<feature type="active site" description="Acyl-thioester intermediate" evidence="1">
    <location>
        <position position="237"/>
    </location>
</feature>
<comment type="caution">
    <text evidence="3">The sequence shown here is derived from an EMBL/GenBank/DDBJ whole genome shotgun (WGS) entry which is preliminary data.</text>
</comment>
<evidence type="ECO:0000256" key="1">
    <source>
        <dbReference type="PIRSR" id="PIRSR605754-1"/>
    </source>
</evidence>
<evidence type="ECO:0000313" key="4">
    <source>
        <dbReference type="Proteomes" id="UP000462363"/>
    </source>
</evidence>
<dbReference type="AlphaFoldDB" id="A0A844F8L8"/>
<dbReference type="InterPro" id="IPR023365">
    <property type="entry name" value="Sortase_dom-sf"/>
</dbReference>
<keyword evidence="2" id="KW-1133">Transmembrane helix</keyword>
<gene>
    <name evidence="3" type="primary">srtB</name>
    <name evidence="3" type="ORF">FYJ37_06125</name>
</gene>
<keyword evidence="3" id="KW-0378">Hydrolase</keyword>
<name>A0A844F8L8_CLOSV</name>
<protein>
    <submittedName>
        <fullName evidence="3">Class B sortase</fullName>
        <ecNumber evidence="3">3.4.22.71</ecNumber>
    </submittedName>
</protein>
<proteinExistence type="predicted"/>
<reference evidence="3 4" key="1">
    <citation type="submission" date="2019-08" db="EMBL/GenBank/DDBJ databases">
        <title>In-depth cultivation of the pig gut microbiome towards novel bacterial diversity and tailored functional studies.</title>
        <authorList>
            <person name="Wylensek D."/>
            <person name="Hitch T.C.A."/>
            <person name="Clavel T."/>
        </authorList>
    </citation>
    <scope>NUCLEOTIDE SEQUENCE [LARGE SCALE GENOMIC DNA]</scope>
    <source>
        <strain evidence="3 4">BL-389-WT-3D</strain>
    </source>
</reference>
<dbReference type="EC" id="3.4.22.71" evidence="3"/>
<keyword evidence="2" id="KW-0812">Transmembrane</keyword>
<accession>A0A844F8L8</accession>
<feature type="active site" description="Proton donor/acceptor" evidence="1">
    <location>
        <position position="144"/>
    </location>
</feature>
<evidence type="ECO:0000256" key="2">
    <source>
        <dbReference type="SAM" id="Phobius"/>
    </source>
</evidence>